<evidence type="ECO:0000259" key="1">
    <source>
        <dbReference type="Pfam" id="PF04717"/>
    </source>
</evidence>
<dbReference type="Pfam" id="PF04717">
    <property type="entry name" value="Phage_base_V"/>
    <property type="match status" value="1"/>
</dbReference>
<name>A0A4R6UMD1_9GAMM</name>
<keyword evidence="3" id="KW-1185">Reference proteome</keyword>
<accession>A0A4R6UMD1</accession>
<dbReference type="SUPFAM" id="SSF69279">
    <property type="entry name" value="Phage tail proteins"/>
    <property type="match status" value="1"/>
</dbReference>
<dbReference type="NCBIfam" id="TIGR01646">
    <property type="entry name" value="vgr_GE"/>
    <property type="match status" value="1"/>
</dbReference>
<dbReference type="InterPro" id="IPR037026">
    <property type="entry name" value="Vgr_OB-fold_dom_sf"/>
</dbReference>
<dbReference type="Gene3D" id="2.40.50.230">
    <property type="entry name" value="Gp5 N-terminal domain"/>
    <property type="match status" value="1"/>
</dbReference>
<evidence type="ECO:0000313" key="2">
    <source>
        <dbReference type="EMBL" id="TDQ48071.1"/>
    </source>
</evidence>
<feature type="domain" description="Gp5/Type VI secretion system Vgr protein OB-fold" evidence="1">
    <location>
        <begin position="376"/>
        <end position="449"/>
    </location>
</feature>
<dbReference type="RefSeq" id="WP_133590506.1">
    <property type="nucleotide sequence ID" value="NZ_CP037953.1"/>
</dbReference>
<proteinExistence type="predicted"/>
<gene>
    <name evidence="2" type="ORF">EV696_10851</name>
</gene>
<reference evidence="2 3" key="1">
    <citation type="submission" date="2019-03" db="EMBL/GenBank/DDBJ databases">
        <title>Genomic Encyclopedia of Type Strains, Phase IV (KMG-IV): sequencing the most valuable type-strain genomes for metagenomic binning, comparative biology and taxonomic classification.</title>
        <authorList>
            <person name="Goeker M."/>
        </authorList>
    </citation>
    <scope>NUCLEOTIDE SEQUENCE [LARGE SCALE GENOMIC DNA]</scope>
    <source>
        <strain evidence="2 3">DSM 103792</strain>
    </source>
</reference>
<dbReference type="EMBL" id="SNYM01000008">
    <property type="protein sequence ID" value="TDQ48071.1"/>
    <property type="molecule type" value="Genomic_DNA"/>
</dbReference>
<dbReference type="OrthoDB" id="9762420at2"/>
<protein>
    <submittedName>
        <fullName evidence="2">Rhs element Vgr protein</fullName>
    </submittedName>
</protein>
<organism evidence="2 3">
    <name type="scientific">Permianibacter aggregans</name>
    <dbReference type="NCBI Taxonomy" id="1510150"/>
    <lineage>
        <taxon>Bacteria</taxon>
        <taxon>Pseudomonadati</taxon>
        <taxon>Pseudomonadota</taxon>
        <taxon>Gammaproteobacteria</taxon>
        <taxon>Pseudomonadales</taxon>
        <taxon>Pseudomonadaceae</taxon>
        <taxon>Permianibacter</taxon>
    </lineage>
</organism>
<evidence type="ECO:0000313" key="3">
    <source>
        <dbReference type="Proteomes" id="UP000295375"/>
    </source>
</evidence>
<dbReference type="SUPFAM" id="SSF69255">
    <property type="entry name" value="gp5 N-terminal domain-like"/>
    <property type="match status" value="1"/>
</dbReference>
<dbReference type="InterPro" id="IPR006531">
    <property type="entry name" value="Gp5/Vgr_OB"/>
</dbReference>
<comment type="caution">
    <text evidence="2">The sequence shown here is derived from an EMBL/GenBank/DDBJ whole genome shotgun (WGS) entry which is preliminary data.</text>
</comment>
<sequence length="579" mass="62878">MSSRRLPVPPEHREFEILIDGEALPRSHAAMAVVTSSRVNKIATAELWFADGDAASSEFTLSSSEYFLPGKTIQIRAGTANQQHDIFHGIVVSQALKIREQAPPQLHVVCKHDAVRMSLQEHDAAYFDQTDSDIMATLAQSHQVQADVASTEVTHEQMAQWRSCDWDFLLHRALANGLLVFTKGAQLLVQKPETAASVMTLQFGATVLAFDAEIDARDALDASQTLAWDAAQQQTQQRDGADTGLSEAGNLNISDLAEALAREPLQLSHTRLSETEAQQWADAARKFSHLDKIQGRLKCHGVATVHAGDWITLSGFGERFSGEVLVTGVNQEYDATNGWRTQLQFGGVLASVQQIWLQQRQSSSLPLVPNTLGLQVGVVTDNEDPSGEHRVRVHLPLMVQDSDGLWARVATLDAGDDRGFFFRPEIGDEVVVGFFEQDARYPVLLGMLHSSAKAAPLSASNDNHEKQYKSRSGLTWTVNEEKKSMHLATPAGQEVLLSDDDKGITLKDQHGNRIVLNQDGIVIESATALQLKTGTTLAVDAGSSLGLKAAADLKLEGTAGAELSSTAITTVKGSMLQLN</sequence>
<dbReference type="Proteomes" id="UP000295375">
    <property type="component" value="Unassembled WGS sequence"/>
</dbReference>
<dbReference type="InterPro" id="IPR006533">
    <property type="entry name" value="T6SS_Vgr_RhsGE"/>
</dbReference>
<dbReference type="AlphaFoldDB" id="A0A4R6UMD1"/>